<keyword evidence="4" id="KW-1185">Reference proteome</keyword>
<dbReference type="OrthoDB" id="9804091at2"/>
<name>A0A521FNC3_9SPHI</name>
<organism evidence="3 4">
    <name type="scientific">Pedobacter westerhofensis</name>
    <dbReference type="NCBI Taxonomy" id="425512"/>
    <lineage>
        <taxon>Bacteria</taxon>
        <taxon>Pseudomonadati</taxon>
        <taxon>Bacteroidota</taxon>
        <taxon>Sphingobacteriia</taxon>
        <taxon>Sphingobacteriales</taxon>
        <taxon>Sphingobacteriaceae</taxon>
        <taxon>Pedobacter</taxon>
    </lineage>
</organism>
<dbReference type="AlphaFoldDB" id="A0A521FNC3"/>
<evidence type="ECO:0000256" key="1">
    <source>
        <dbReference type="SAM" id="Phobius"/>
    </source>
</evidence>
<feature type="transmembrane region" description="Helical" evidence="1">
    <location>
        <begin position="41"/>
        <end position="58"/>
    </location>
</feature>
<sequence>MLFHKITSTSFGIGYIGKGAGTAAAVVTCLVWFAAHPDSNNFIPALIVTVLITALGIWSGNIVETIWGKDHNRVVIDEVVGMCITLLWVPVTPLNILMGLILFRFFDILKPLFIRRLENLPGGWGVMFDDILAGVYANIVLQIILRFIIH</sequence>
<dbReference type="GO" id="GO:0008962">
    <property type="term" value="F:phosphatidylglycerophosphatase activity"/>
    <property type="evidence" value="ECO:0007669"/>
    <property type="project" value="InterPro"/>
</dbReference>
<accession>A0A521FNC3</accession>
<reference evidence="3 4" key="1">
    <citation type="submission" date="2017-05" db="EMBL/GenBank/DDBJ databases">
        <authorList>
            <person name="Varghese N."/>
            <person name="Submissions S."/>
        </authorList>
    </citation>
    <scope>NUCLEOTIDE SEQUENCE [LARGE SCALE GENOMIC DNA]</scope>
    <source>
        <strain evidence="3 4">DSM 19036</strain>
    </source>
</reference>
<evidence type="ECO:0000313" key="3">
    <source>
        <dbReference type="EMBL" id="SMO97687.1"/>
    </source>
</evidence>
<dbReference type="Proteomes" id="UP000320300">
    <property type="component" value="Unassembled WGS sequence"/>
</dbReference>
<dbReference type="GO" id="GO:0006629">
    <property type="term" value="P:lipid metabolic process"/>
    <property type="evidence" value="ECO:0007669"/>
    <property type="project" value="InterPro"/>
</dbReference>
<feature type="transmembrane region" description="Helical" evidence="1">
    <location>
        <begin position="79"/>
        <end position="106"/>
    </location>
</feature>
<evidence type="ECO:0000259" key="2">
    <source>
        <dbReference type="Pfam" id="PF04608"/>
    </source>
</evidence>
<dbReference type="PANTHER" id="PTHR36305">
    <property type="entry name" value="PHOSPHATIDYLGLYCEROPHOSPHATASE A"/>
    <property type="match status" value="1"/>
</dbReference>
<dbReference type="EMBL" id="FXTN01000014">
    <property type="protein sequence ID" value="SMO97687.1"/>
    <property type="molecule type" value="Genomic_DNA"/>
</dbReference>
<dbReference type="PIRSF" id="PIRSF006162">
    <property type="entry name" value="PgpA"/>
    <property type="match status" value="1"/>
</dbReference>
<keyword evidence="1" id="KW-0472">Membrane</keyword>
<dbReference type="Pfam" id="PF04608">
    <property type="entry name" value="PgpA"/>
    <property type="match status" value="1"/>
</dbReference>
<keyword evidence="1" id="KW-0812">Transmembrane</keyword>
<feature type="domain" description="YutG/PgpA" evidence="2">
    <location>
        <begin position="8"/>
        <end position="144"/>
    </location>
</feature>
<keyword evidence="1" id="KW-1133">Transmembrane helix</keyword>
<dbReference type="InterPro" id="IPR026037">
    <property type="entry name" value="PgpA"/>
</dbReference>
<feature type="transmembrane region" description="Helical" evidence="1">
    <location>
        <begin position="126"/>
        <end position="149"/>
    </location>
</feature>
<dbReference type="InterPro" id="IPR036681">
    <property type="entry name" value="PgpA-like_sf"/>
</dbReference>
<dbReference type="SUPFAM" id="SSF101307">
    <property type="entry name" value="YutG-like"/>
    <property type="match status" value="1"/>
</dbReference>
<gene>
    <name evidence="3" type="ORF">SAMN06265348_114141</name>
</gene>
<dbReference type="RefSeq" id="WP_142530777.1">
    <property type="nucleotide sequence ID" value="NZ_CBCSJO010000013.1"/>
</dbReference>
<dbReference type="InterPro" id="IPR007686">
    <property type="entry name" value="YutG/PgpA"/>
</dbReference>
<feature type="transmembrane region" description="Helical" evidence="1">
    <location>
        <begin position="12"/>
        <end position="35"/>
    </location>
</feature>
<dbReference type="CDD" id="cd06971">
    <property type="entry name" value="PgpA"/>
    <property type="match status" value="1"/>
</dbReference>
<evidence type="ECO:0000313" key="4">
    <source>
        <dbReference type="Proteomes" id="UP000320300"/>
    </source>
</evidence>
<dbReference type="PANTHER" id="PTHR36305:SF1">
    <property type="entry name" value="PHOSPHATIDYLGLYCEROPHOSPHATASE A"/>
    <property type="match status" value="1"/>
</dbReference>
<protein>
    <submittedName>
        <fullName evidence="3">Phosphatidylglycerophosphatase A</fullName>
    </submittedName>
</protein>
<proteinExistence type="predicted"/>